<reference evidence="1 2" key="1">
    <citation type="submission" date="2018-06" db="EMBL/GenBank/DDBJ databases">
        <authorList>
            <consortium name="Pathogen Informatics"/>
            <person name="Doyle S."/>
        </authorList>
    </citation>
    <scope>NUCLEOTIDE SEQUENCE [LARGE SCALE GENOMIC DNA]</scope>
    <source>
        <strain evidence="1 2">NCTC9381</strain>
    </source>
</reference>
<dbReference type="GeneID" id="66825216"/>
<accession>A0A379ADD8</accession>
<evidence type="ECO:0000313" key="2">
    <source>
        <dbReference type="Proteomes" id="UP000254640"/>
    </source>
</evidence>
<gene>
    <name evidence="1" type="ORF">NCTC9381_01741</name>
</gene>
<evidence type="ECO:0000313" key="1">
    <source>
        <dbReference type="EMBL" id="SUB15847.1"/>
    </source>
</evidence>
<name>A0A379ADD8_ENTAG</name>
<sequence length="135" mass="16254">MIDIKNNLEIMWIYFPENENEILHELHESSSFEFYERYLLELSAREFIDFFQYLLDYKIDNNLDDKHSISQLISYGFDQKSTLDGEPQFENFQSIQSRVADLRNEHLTQRIKNEQQLLGSNIEQLAETIKKQDRL</sequence>
<protein>
    <submittedName>
        <fullName evidence="1">Uncharacterized protein</fullName>
    </submittedName>
</protein>
<dbReference type="Proteomes" id="UP000254640">
    <property type="component" value="Unassembled WGS sequence"/>
</dbReference>
<organism evidence="1 2">
    <name type="scientific">Enterobacter agglomerans</name>
    <name type="common">Erwinia herbicola</name>
    <name type="synonym">Pantoea agglomerans</name>
    <dbReference type="NCBI Taxonomy" id="549"/>
    <lineage>
        <taxon>Bacteria</taxon>
        <taxon>Pseudomonadati</taxon>
        <taxon>Pseudomonadota</taxon>
        <taxon>Gammaproteobacteria</taxon>
        <taxon>Enterobacterales</taxon>
        <taxon>Erwiniaceae</taxon>
        <taxon>Pantoea</taxon>
        <taxon>Pantoea agglomerans group</taxon>
    </lineage>
</organism>
<proteinExistence type="predicted"/>
<dbReference type="RefSeq" id="WP_062758653.1">
    <property type="nucleotide sequence ID" value="NZ_CP077366.1"/>
</dbReference>
<dbReference type="AlphaFoldDB" id="A0A379ADD8"/>
<keyword evidence="2" id="KW-1185">Reference proteome</keyword>
<dbReference type="EMBL" id="UGSO01000001">
    <property type="protein sequence ID" value="SUB15847.1"/>
    <property type="molecule type" value="Genomic_DNA"/>
</dbReference>